<dbReference type="HAMAP" id="MF_02041">
    <property type="entry name" value="DusA_subfam"/>
    <property type="match status" value="1"/>
</dbReference>
<feature type="site" description="Interacts with tRNA; defines subfamily-specific binding signature" evidence="9">
    <location>
        <position position="303"/>
    </location>
</feature>
<dbReference type="PROSITE" id="PS01136">
    <property type="entry name" value="UPF0034"/>
    <property type="match status" value="1"/>
</dbReference>
<dbReference type="PATRIC" id="fig|1304275.5.peg.426"/>
<dbReference type="eggNOG" id="COG0042">
    <property type="taxonomic scope" value="Bacteria"/>
</dbReference>
<evidence type="ECO:0000313" key="15">
    <source>
        <dbReference type="Proteomes" id="UP000028302"/>
    </source>
</evidence>
<comment type="function">
    <text evidence="9">Catalyzes the synthesis of 5,6-dihydrouridine (D), a modified base found in the D-loop of most tRNAs, via the reduction of the C5-C6 double bond in target uridines. Specifically modifies U20 and U20a in tRNAs.</text>
</comment>
<keyword evidence="4 9" id="KW-0288">FMN</keyword>
<keyword evidence="7 9" id="KW-0694">RNA-binding</keyword>
<feature type="binding site" evidence="9 12">
    <location>
        <begin position="212"/>
        <end position="214"/>
    </location>
    <ligand>
        <name>FMN</name>
        <dbReference type="ChEBI" id="CHEBI:58210"/>
    </ligand>
</feature>
<keyword evidence="8 9" id="KW-0560">Oxidoreductase</keyword>
<evidence type="ECO:0000256" key="9">
    <source>
        <dbReference type="HAMAP-Rule" id="MF_02041"/>
    </source>
</evidence>
<gene>
    <name evidence="9" type="primary">dusA</name>
    <name evidence="14" type="ORF">C41B8_02107</name>
</gene>
<sequence>MTDSIRRNPPGARVSVAPMMDWTTPAQRYFMRRITRHALLYTEMVTTAALIHGDTARFLDHHVDEHPLALQLGGSDPADMAHCAELAADAGFDEVDINVGCPSDRVQNGAFGACMMAEPQRIADCVAAMKARVSIPVTVKTRIGIDHQDSYEFLHDFATRVAEAGADRLIVHARKAWLSGLSPKENREVPPLDYARVHRLAADFPDLPMSINGGIVDLDTAAEQLDHVDGVMIGREAYRNPYSMAPVDARFFDDDTPAPSRFDVVEAMRDFIGRHLAAGNTLQSVTRHMLGLFHAQPGGRAWRRVLSEQANRPGAGLEVIDAALARVAPADEPTPA</sequence>
<evidence type="ECO:0000256" key="12">
    <source>
        <dbReference type="PIRSR" id="PIRSR006621-2"/>
    </source>
</evidence>
<proteinExistence type="inferred from homology"/>
<keyword evidence="6 9" id="KW-0521">NADP</keyword>
<dbReference type="PANTHER" id="PTHR42907:SF1">
    <property type="entry name" value="FMN-LINKED OXIDOREDUCTASES SUPERFAMILY PROTEIN"/>
    <property type="match status" value="1"/>
</dbReference>
<dbReference type="STRING" id="1304275.C41B8_02107"/>
<dbReference type="InterPro" id="IPR013785">
    <property type="entry name" value="Aldolase_TIM"/>
</dbReference>
<dbReference type="AlphaFoldDB" id="A0A084IQA1"/>
<dbReference type="EC" id="1.3.1.91" evidence="9"/>
<feature type="binding site" evidence="9 12">
    <location>
        <begin position="234"/>
        <end position="235"/>
    </location>
    <ligand>
        <name>FMN</name>
        <dbReference type="ChEBI" id="CHEBI:58210"/>
    </ligand>
</feature>
<comment type="catalytic activity">
    <reaction evidence="9">
        <text>5,6-dihydrouridine(20a) in tRNA + NADP(+) = uridine(20a) in tRNA + NADPH + H(+)</text>
        <dbReference type="Rhea" id="RHEA:53344"/>
        <dbReference type="Rhea" id="RHEA-COMP:13535"/>
        <dbReference type="Rhea" id="RHEA-COMP:13536"/>
        <dbReference type="ChEBI" id="CHEBI:15378"/>
        <dbReference type="ChEBI" id="CHEBI:57783"/>
        <dbReference type="ChEBI" id="CHEBI:58349"/>
        <dbReference type="ChEBI" id="CHEBI:65315"/>
        <dbReference type="ChEBI" id="CHEBI:74443"/>
    </reaction>
</comment>
<feature type="site" description="Interacts with tRNA" evidence="9">
    <location>
        <position position="187"/>
    </location>
</feature>
<dbReference type="EMBL" id="APNK01000002">
    <property type="protein sequence ID" value="KEZ78885.1"/>
    <property type="molecule type" value="Genomic_DNA"/>
</dbReference>
<evidence type="ECO:0000256" key="10">
    <source>
        <dbReference type="PIRNR" id="PIRNR006621"/>
    </source>
</evidence>
<evidence type="ECO:0000256" key="2">
    <source>
        <dbReference type="ARBA" id="ARBA00022555"/>
    </source>
</evidence>
<feature type="site" description="Interacts with tRNA" evidence="9">
    <location>
        <position position="98"/>
    </location>
</feature>
<evidence type="ECO:0000256" key="8">
    <source>
        <dbReference type="ARBA" id="ARBA00023002"/>
    </source>
</evidence>
<feature type="binding site" evidence="9 12">
    <location>
        <position position="140"/>
    </location>
    <ligand>
        <name>FMN</name>
        <dbReference type="ChEBI" id="CHEBI:58210"/>
    </ligand>
</feature>
<dbReference type="CDD" id="cd02801">
    <property type="entry name" value="DUS_like_FMN"/>
    <property type="match status" value="1"/>
</dbReference>
<comment type="similarity">
    <text evidence="9">Belongs to the Dus family. DusA subfamily.</text>
</comment>
<feature type="binding site" evidence="9 12">
    <location>
        <position position="172"/>
    </location>
    <ligand>
        <name>FMN</name>
        <dbReference type="ChEBI" id="CHEBI:58210"/>
    </ligand>
</feature>
<dbReference type="RefSeq" id="WP_037333393.1">
    <property type="nucleotide sequence ID" value="NZ_APNK01000002.1"/>
</dbReference>
<evidence type="ECO:0000256" key="6">
    <source>
        <dbReference type="ARBA" id="ARBA00022857"/>
    </source>
</evidence>
<comment type="caution">
    <text evidence="14">The sequence shown here is derived from an EMBL/GenBank/DDBJ whole genome shotgun (WGS) entry which is preliminary data.</text>
</comment>
<dbReference type="Gene3D" id="1.20.120.1460">
    <property type="match status" value="1"/>
</dbReference>
<keyword evidence="15" id="KW-1185">Reference proteome</keyword>
<reference evidence="14 15" key="1">
    <citation type="submission" date="2013-03" db="EMBL/GenBank/DDBJ databases">
        <title>Salinisphaera hydrothermalis C41B8 Genome Sequencing.</title>
        <authorList>
            <person name="Li C."/>
            <person name="Lai Q."/>
            <person name="Shao Z."/>
        </authorList>
    </citation>
    <scope>NUCLEOTIDE SEQUENCE [LARGE SCALE GENOMIC DNA]</scope>
    <source>
        <strain evidence="14 15">C41B8</strain>
    </source>
</reference>
<name>A0A084IQA1_SALHC</name>
<dbReference type="InterPro" id="IPR035587">
    <property type="entry name" value="DUS-like_FMN-bd"/>
</dbReference>
<dbReference type="GO" id="GO:0000049">
    <property type="term" value="F:tRNA binding"/>
    <property type="evidence" value="ECO:0007669"/>
    <property type="project" value="UniProtKB-UniRule"/>
</dbReference>
<evidence type="ECO:0000256" key="3">
    <source>
        <dbReference type="ARBA" id="ARBA00022630"/>
    </source>
</evidence>
<dbReference type="NCBIfam" id="TIGR00742">
    <property type="entry name" value="yjbN"/>
    <property type="match status" value="1"/>
</dbReference>
<comment type="catalytic activity">
    <reaction evidence="9">
        <text>5,6-dihydrouridine(20) in tRNA + NAD(+) = uridine(20) in tRNA + NADH + H(+)</text>
        <dbReference type="Rhea" id="RHEA:53340"/>
        <dbReference type="Rhea" id="RHEA-COMP:13533"/>
        <dbReference type="Rhea" id="RHEA-COMP:13534"/>
        <dbReference type="ChEBI" id="CHEBI:15378"/>
        <dbReference type="ChEBI" id="CHEBI:57540"/>
        <dbReference type="ChEBI" id="CHEBI:57945"/>
        <dbReference type="ChEBI" id="CHEBI:65315"/>
        <dbReference type="ChEBI" id="CHEBI:74443"/>
        <dbReference type="EC" id="1.3.1.91"/>
    </reaction>
</comment>
<feature type="site" description="Interacts with tRNA; defines subfamily-specific binding signature" evidence="9">
    <location>
        <position position="300"/>
    </location>
</feature>
<comment type="similarity">
    <text evidence="10">Belongs to the dus family.</text>
</comment>
<organism evidence="14 15">
    <name type="scientific">Salinisphaera hydrothermalis (strain C41B8)</name>
    <dbReference type="NCBI Taxonomy" id="1304275"/>
    <lineage>
        <taxon>Bacteria</taxon>
        <taxon>Pseudomonadati</taxon>
        <taxon>Pseudomonadota</taxon>
        <taxon>Gammaproteobacteria</taxon>
        <taxon>Salinisphaerales</taxon>
        <taxon>Salinisphaeraceae</taxon>
        <taxon>Salinisphaera</taxon>
    </lineage>
</organism>
<keyword evidence="5 9" id="KW-0819">tRNA processing</keyword>
<dbReference type="GO" id="GO:0102266">
    <property type="term" value="F:tRNA-dihydrouridine20a synthase activity"/>
    <property type="evidence" value="ECO:0007669"/>
    <property type="project" value="RHEA"/>
</dbReference>
<dbReference type="SUPFAM" id="SSF51395">
    <property type="entry name" value="FMN-linked oxidoreductases"/>
    <property type="match status" value="1"/>
</dbReference>
<evidence type="ECO:0000256" key="1">
    <source>
        <dbReference type="ARBA" id="ARBA00001917"/>
    </source>
</evidence>
<comment type="cofactor">
    <cofactor evidence="1 9 10 12">
        <name>FMN</name>
        <dbReference type="ChEBI" id="CHEBI:58210"/>
    </cofactor>
</comment>
<evidence type="ECO:0000256" key="5">
    <source>
        <dbReference type="ARBA" id="ARBA00022694"/>
    </source>
</evidence>
<feature type="binding site" evidence="9 12">
    <location>
        <begin position="18"/>
        <end position="20"/>
    </location>
    <ligand>
        <name>FMN</name>
        <dbReference type="ChEBI" id="CHEBI:58210"/>
    </ligand>
</feature>
<evidence type="ECO:0000256" key="4">
    <source>
        <dbReference type="ARBA" id="ARBA00022643"/>
    </source>
</evidence>
<comment type="catalytic activity">
    <reaction evidence="9">
        <text>5,6-dihydrouridine(20a) in tRNA + NAD(+) = uridine(20a) in tRNA + NADH + H(+)</text>
        <dbReference type="Rhea" id="RHEA:53348"/>
        <dbReference type="Rhea" id="RHEA-COMP:13535"/>
        <dbReference type="Rhea" id="RHEA-COMP:13536"/>
        <dbReference type="ChEBI" id="CHEBI:15378"/>
        <dbReference type="ChEBI" id="CHEBI:57540"/>
        <dbReference type="ChEBI" id="CHEBI:57945"/>
        <dbReference type="ChEBI" id="CHEBI:65315"/>
        <dbReference type="ChEBI" id="CHEBI:74443"/>
    </reaction>
</comment>
<dbReference type="PIRSF" id="PIRSF006621">
    <property type="entry name" value="Dus"/>
    <property type="match status" value="1"/>
</dbReference>
<accession>A0A084IQA1</accession>
<evidence type="ECO:0000256" key="7">
    <source>
        <dbReference type="ARBA" id="ARBA00022884"/>
    </source>
</evidence>
<protein>
    <recommendedName>
        <fullName evidence="9">tRNA-dihydrouridine(20/20a) synthase</fullName>
        <ecNumber evidence="9">1.3.1.91</ecNumber>
    </recommendedName>
    <alternativeName>
        <fullName evidence="9">U20-specific dihydrouridine synthase</fullName>
        <shortName evidence="9">U20-specific Dus</shortName>
    </alternativeName>
    <alternativeName>
        <fullName evidence="9">tRNA-dihydrouridine synthase A</fullName>
    </alternativeName>
</protein>
<dbReference type="GO" id="GO:0050660">
    <property type="term" value="F:flavin adenine dinucleotide binding"/>
    <property type="evidence" value="ECO:0007669"/>
    <property type="project" value="InterPro"/>
</dbReference>
<dbReference type="Gene3D" id="3.20.20.70">
    <property type="entry name" value="Aldolase class I"/>
    <property type="match status" value="1"/>
</dbReference>
<keyword evidence="2 9" id="KW-0820">tRNA-binding</keyword>
<dbReference type="InterPro" id="IPR004653">
    <property type="entry name" value="DusA"/>
</dbReference>
<dbReference type="Pfam" id="PF01207">
    <property type="entry name" value="Dus"/>
    <property type="match status" value="1"/>
</dbReference>
<dbReference type="GO" id="GO:0010181">
    <property type="term" value="F:FMN binding"/>
    <property type="evidence" value="ECO:0007669"/>
    <property type="project" value="UniProtKB-UniRule"/>
</dbReference>
<evidence type="ECO:0000313" key="14">
    <source>
        <dbReference type="EMBL" id="KEZ78885.1"/>
    </source>
</evidence>
<keyword evidence="12" id="KW-0547">Nucleotide-binding</keyword>
<dbReference type="NCBIfam" id="NF008774">
    <property type="entry name" value="PRK11815.1"/>
    <property type="match status" value="1"/>
</dbReference>
<feature type="binding site" evidence="9 12">
    <location>
        <position position="71"/>
    </location>
    <ligand>
        <name>FMN</name>
        <dbReference type="ChEBI" id="CHEBI:58210"/>
    </ligand>
</feature>
<feature type="active site" description="Proton donor" evidence="9 11">
    <location>
        <position position="101"/>
    </location>
</feature>
<evidence type="ECO:0000256" key="11">
    <source>
        <dbReference type="PIRSR" id="PIRSR006621-1"/>
    </source>
</evidence>
<dbReference type="InterPro" id="IPR001269">
    <property type="entry name" value="DUS_fam"/>
</dbReference>
<dbReference type="PANTHER" id="PTHR42907">
    <property type="entry name" value="FMN-LINKED OXIDOREDUCTASES SUPERFAMILY PROTEIN"/>
    <property type="match status" value="1"/>
</dbReference>
<comment type="catalytic activity">
    <reaction evidence="9">
        <text>5,6-dihydrouridine(20) in tRNA + NADP(+) = uridine(20) in tRNA + NADPH + H(+)</text>
        <dbReference type="Rhea" id="RHEA:53336"/>
        <dbReference type="Rhea" id="RHEA-COMP:13533"/>
        <dbReference type="Rhea" id="RHEA-COMP:13534"/>
        <dbReference type="ChEBI" id="CHEBI:15378"/>
        <dbReference type="ChEBI" id="CHEBI:57783"/>
        <dbReference type="ChEBI" id="CHEBI:58349"/>
        <dbReference type="ChEBI" id="CHEBI:65315"/>
        <dbReference type="ChEBI" id="CHEBI:74443"/>
        <dbReference type="EC" id="1.3.1.91"/>
    </reaction>
</comment>
<dbReference type="InterPro" id="IPR018517">
    <property type="entry name" value="tRNA_hU_synthase_CS"/>
</dbReference>
<evidence type="ECO:0000259" key="13">
    <source>
        <dbReference type="Pfam" id="PF01207"/>
    </source>
</evidence>
<dbReference type="OrthoDB" id="9783413at2"/>
<feature type="domain" description="DUS-like FMN-binding" evidence="13">
    <location>
        <begin position="16"/>
        <end position="319"/>
    </location>
</feature>
<feature type="site" description="Interacts with tRNA; defines subfamily-specific binding signature" evidence="9">
    <location>
        <position position="184"/>
    </location>
</feature>
<keyword evidence="3 9" id="KW-0285">Flavoprotein</keyword>
<dbReference type="GO" id="GO:0102264">
    <property type="term" value="F:tRNA-dihydrouridine20 synthase activity"/>
    <property type="evidence" value="ECO:0007669"/>
    <property type="project" value="UniProtKB-EC"/>
</dbReference>
<dbReference type="Proteomes" id="UP000028302">
    <property type="component" value="Unassembled WGS sequence"/>
</dbReference>